<gene>
    <name evidence="8" type="ORF">SPSYN_02575</name>
</gene>
<name>A0A9D2WNS8_9FIRM</name>
<feature type="transmembrane region" description="Helical" evidence="7">
    <location>
        <begin position="209"/>
        <end position="230"/>
    </location>
</feature>
<evidence type="ECO:0000313" key="8">
    <source>
        <dbReference type="EMBL" id="KAF1084171.1"/>
    </source>
</evidence>
<feature type="transmembrane region" description="Helical" evidence="7">
    <location>
        <begin position="59"/>
        <end position="83"/>
    </location>
</feature>
<feature type="transmembrane region" description="Helical" evidence="7">
    <location>
        <begin position="20"/>
        <end position="38"/>
    </location>
</feature>
<feature type="transmembrane region" description="Helical" evidence="7">
    <location>
        <begin position="236"/>
        <end position="258"/>
    </location>
</feature>
<dbReference type="InterPro" id="IPR005524">
    <property type="entry name" value="DUF318"/>
</dbReference>
<dbReference type="PANTHER" id="PTHR34184">
    <property type="entry name" value="UPF0718 PROTEIN YCGR"/>
    <property type="match status" value="1"/>
</dbReference>
<organism evidence="8 9">
    <name type="scientific">Sporotomaculum syntrophicum</name>
    <dbReference type="NCBI Taxonomy" id="182264"/>
    <lineage>
        <taxon>Bacteria</taxon>
        <taxon>Bacillati</taxon>
        <taxon>Bacillota</taxon>
        <taxon>Clostridia</taxon>
        <taxon>Eubacteriales</taxon>
        <taxon>Desulfallaceae</taxon>
        <taxon>Sporotomaculum</taxon>
    </lineage>
</organism>
<evidence type="ECO:0000256" key="3">
    <source>
        <dbReference type="ARBA" id="ARBA00022475"/>
    </source>
</evidence>
<evidence type="ECO:0000256" key="4">
    <source>
        <dbReference type="ARBA" id="ARBA00022692"/>
    </source>
</evidence>
<evidence type="ECO:0000256" key="5">
    <source>
        <dbReference type="ARBA" id="ARBA00022989"/>
    </source>
</evidence>
<proteinExistence type="inferred from homology"/>
<dbReference type="Proteomes" id="UP000798488">
    <property type="component" value="Unassembled WGS sequence"/>
</dbReference>
<keyword evidence="6 7" id="KW-0472">Membrane</keyword>
<keyword evidence="4 7" id="KW-0812">Transmembrane</keyword>
<dbReference type="GO" id="GO:0005886">
    <property type="term" value="C:plasma membrane"/>
    <property type="evidence" value="ECO:0007669"/>
    <property type="project" value="UniProtKB-SubCell"/>
</dbReference>
<accession>A0A9D2WNS8</accession>
<dbReference type="NCBIfam" id="NF040736">
    <property type="entry name" value="efflux_SaoE"/>
    <property type="match status" value="1"/>
</dbReference>
<dbReference type="Pfam" id="PF03773">
    <property type="entry name" value="ArsP_1"/>
    <property type="match status" value="1"/>
</dbReference>
<keyword evidence="3" id="KW-1003">Cell membrane</keyword>
<evidence type="ECO:0000256" key="6">
    <source>
        <dbReference type="ARBA" id="ARBA00023136"/>
    </source>
</evidence>
<evidence type="ECO:0000256" key="1">
    <source>
        <dbReference type="ARBA" id="ARBA00004651"/>
    </source>
</evidence>
<evidence type="ECO:0000313" key="9">
    <source>
        <dbReference type="Proteomes" id="UP000798488"/>
    </source>
</evidence>
<dbReference type="RefSeq" id="WP_161822865.1">
    <property type="nucleotide sequence ID" value="NZ_LSRS01000006.1"/>
</dbReference>
<feature type="transmembrane region" description="Helical" evidence="7">
    <location>
        <begin position="279"/>
        <end position="301"/>
    </location>
</feature>
<feature type="transmembrane region" description="Helical" evidence="7">
    <location>
        <begin position="183"/>
        <end position="202"/>
    </location>
</feature>
<feature type="transmembrane region" description="Helical" evidence="7">
    <location>
        <begin position="330"/>
        <end position="348"/>
    </location>
</feature>
<feature type="transmembrane region" description="Helical" evidence="7">
    <location>
        <begin position="118"/>
        <end position="138"/>
    </location>
</feature>
<dbReference type="EMBL" id="LSRS01000006">
    <property type="protein sequence ID" value="KAF1084171.1"/>
    <property type="molecule type" value="Genomic_DNA"/>
</dbReference>
<feature type="transmembrane region" description="Helical" evidence="7">
    <location>
        <begin position="89"/>
        <end position="111"/>
    </location>
</feature>
<protein>
    <submittedName>
        <fullName evidence="8">Permease</fullName>
    </submittedName>
</protein>
<evidence type="ECO:0000256" key="7">
    <source>
        <dbReference type="SAM" id="Phobius"/>
    </source>
</evidence>
<sequence>MIAELLNRIIFLAFDILNGASVWLVASFILAGLLHNVLSPDKLQRMLGNTKTSSIIKATLSGMLLPMCSCGVIPLALGLYYSGAYLGPTLAFMTATPIINPAAVLLAYGFLGPQIATIYLATGFVIPLFIGLTGNKLAGPELHAPGIDTEINLVELESGGGDSLAQKLRSGLEWGFLDMGVSVSKYVCLGMLLAGAIIALVPPSFIQQYLGNPGMLSLVSIALLGSIMYVCAVGHIPFIAALVASGAAPGLAITFLLTGAATNLPELISIYKLIGRRAVAIYSVVLIGASLLIGYLTNMLLTDFVPLFDLSKVRDTVGIANKFIFSTPAALEYLCSVIVVGLGIYSVWPRLKLYLAERMA</sequence>
<comment type="subcellular location">
    <subcellularLocation>
        <location evidence="1">Cell membrane</location>
        <topology evidence="1">Multi-pass membrane protein</topology>
    </subcellularLocation>
</comment>
<keyword evidence="9" id="KW-1185">Reference proteome</keyword>
<evidence type="ECO:0000256" key="2">
    <source>
        <dbReference type="ARBA" id="ARBA00006386"/>
    </source>
</evidence>
<comment type="caution">
    <text evidence="8">The sequence shown here is derived from an EMBL/GenBank/DDBJ whole genome shotgun (WGS) entry which is preliminary data.</text>
</comment>
<reference evidence="8" key="1">
    <citation type="submission" date="2016-02" db="EMBL/GenBank/DDBJ databases">
        <title>Draft Genome Sequence of Sporotomaculum syntrophicum Strain FB, a Syntrophic Benzoate Degrader.</title>
        <authorList>
            <person name="Nobu M.K."/>
            <person name="Narihiro T."/>
            <person name="Qiu Y.-L."/>
            <person name="Ohashi A."/>
            <person name="Liu W.-T."/>
            <person name="Yuji S."/>
        </authorList>
    </citation>
    <scope>NUCLEOTIDE SEQUENCE</scope>
    <source>
        <strain evidence="8">FB</strain>
    </source>
</reference>
<dbReference type="OrthoDB" id="9777774at2"/>
<comment type="similarity">
    <text evidence="2">Belongs to the UPF0718 family.</text>
</comment>
<dbReference type="AlphaFoldDB" id="A0A9D2WNS8"/>
<keyword evidence="5 7" id="KW-1133">Transmembrane helix</keyword>
<dbReference type="PANTHER" id="PTHR34184:SF4">
    <property type="entry name" value="UPF0718 PROTEIN YCGR"/>
    <property type="match status" value="1"/>
</dbReference>
<dbReference type="InterPro" id="IPR052923">
    <property type="entry name" value="UPF0718"/>
</dbReference>